<evidence type="ECO:0000313" key="2">
    <source>
        <dbReference type="Proteomes" id="UP000001234"/>
    </source>
</evidence>
<dbReference type="KEGG" id="vg:14296525"/>
<dbReference type="OrthoDB" id="19537at10239"/>
<dbReference type="InterPro" id="IPR058601">
    <property type="entry name" value="Phage_phiTE_015-like"/>
</dbReference>
<proteinExistence type="predicted"/>
<protein>
    <submittedName>
        <fullName evidence="1">Uncharacterized protein</fullName>
    </submittedName>
</protein>
<dbReference type="GeneID" id="14296525"/>
<organism evidence="1 2">
    <name type="scientific">Pseudomonas phage vB_PaeM_C2-10_Ab1</name>
    <dbReference type="NCBI Taxonomy" id="1231048"/>
    <lineage>
        <taxon>Viruses</taxon>
        <taxon>Duplodnaviria</taxon>
        <taxon>Heunggongvirae</taxon>
        <taxon>Uroviricota</taxon>
        <taxon>Caudoviricetes</taxon>
        <taxon>Vandenendeviridae</taxon>
        <taxon>Skurskavirinae</taxon>
        <taxon>Pakpunavirus</taxon>
        <taxon>Pakpunavirus CAb1</taxon>
    </lineage>
</organism>
<dbReference type="Pfam" id="PF26207">
    <property type="entry name" value="Phage_phiTE_015"/>
    <property type="match status" value="1"/>
</dbReference>
<accession>K4RM62</accession>
<dbReference type="Proteomes" id="UP000001234">
    <property type="component" value="Segment"/>
</dbReference>
<gene>
    <name evidence="1" type="ORF">BN405_2-10_Ab1_orf_119</name>
</gene>
<reference evidence="1 2" key="1">
    <citation type="journal article" date="2013" name="PLoS ONE">
        <title>The Susceptibility of Pseudomonas aeruginosa Strains from Cystic Fibrosis Patients to Bacteriophages.</title>
        <authorList>
            <person name="Essoh C."/>
            <person name="Blouin Y."/>
            <person name="Loukou G."/>
            <person name="Cablanmian A."/>
            <person name="Lathro S."/>
            <person name="Kutter E."/>
            <person name="Thien H.V."/>
            <person name="Vergnaud G."/>
            <person name="Pourcel C."/>
        </authorList>
    </citation>
    <scope>NUCLEOTIDE SEQUENCE [LARGE SCALE GENOMIC DNA]</scope>
    <source>
        <strain evidence="1">VB_PaeM_C2-10_Ab1</strain>
    </source>
</reference>
<keyword evidence="2" id="KW-1185">Reference proteome</keyword>
<dbReference type="EMBL" id="HE983845">
    <property type="protein sequence ID" value="CCM43663.1"/>
    <property type="molecule type" value="Genomic_DNA"/>
</dbReference>
<sequence length="113" mass="13433">MERSVLSYKYLDRYGMDCYNPSRLHWRDQPCMGCGVHAMNSKLRKEFDKWWGQDEQEELRKSCAKGWAEYIWMASRRKVSVELPAPEGGFIDIQKYTINRCKEAIRETGLEVF</sequence>
<name>K4RM62_9CAUD</name>
<dbReference type="RefSeq" id="YP_007236940.1">
    <property type="nucleotide sequence ID" value="NC_019918.1"/>
</dbReference>
<evidence type="ECO:0000313" key="1">
    <source>
        <dbReference type="EMBL" id="CCM43663.1"/>
    </source>
</evidence>